<keyword evidence="4" id="KW-0309">Germination</keyword>
<evidence type="ECO:0000256" key="8">
    <source>
        <dbReference type="SAM" id="Phobius"/>
    </source>
</evidence>
<feature type="transmembrane region" description="Helical" evidence="8">
    <location>
        <begin position="114"/>
        <end position="135"/>
    </location>
</feature>
<comment type="subcellular location">
    <subcellularLocation>
        <location evidence="1">Membrane</location>
        <topology evidence="1">Multi-pass membrane protein</topology>
    </subcellularLocation>
</comment>
<protein>
    <submittedName>
        <fullName evidence="9">Spore germination protein YndE</fullName>
    </submittedName>
</protein>
<evidence type="ECO:0000256" key="2">
    <source>
        <dbReference type="ARBA" id="ARBA00007998"/>
    </source>
</evidence>
<accession>A0A8A0RJR5</accession>
<feature type="transmembrane region" description="Helical" evidence="8">
    <location>
        <begin position="338"/>
        <end position="356"/>
    </location>
</feature>
<dbReference type="GO" id="GO:0009847">
    <property type="term" value="P:spore germination"/>
    <property type="evidence" value="ECO:0007669"/>
    <property type="project" value="InterPro"/>
</dbReference>
<reference evidence="9" key="1">
    <citation type="submission" date="2020-07" db="EMBL/GenBank/DDBJ databases">
        <title>Koleobacter methoxysyntrophicus gen. nov., sp. nov., a novel anaerobic bacterium isolated from deep subsurface oil field and proposal of Koleobacterales ord. nov. in the phylum Firmicutes.</title>
        <authorList>
            <person name="Sakamoto S."/>
            <person name="Tamaki H."/>
        </authorList>
    </citation>
    <scope>NUCLEOTIDE SEQUENCE</scope>
    <source>
        <strain evidence="9">NRmbB1</strain>
    </source>
</reference>
<feature type="transmembrane region" description="Helical" evidence="8">
    <location>
        <begin position="41"/>
        <end position="62"/>
    </location>
</feature>
<dbReference type="RefSeq" id="WP_206708355.1">
    <property type="nucleotide sequence ID" value="NZ_CP059066.1"/>
</dbReference>
<dbReference type="Proteomes" id="UP000662904">
    <property type="component" value="Chromosome"/>
</dbReference>
<keyword evidence="6 8" id="KW-1133">Transmembrane helix</keyword>
<keyword evidence="10" id="KW-1185">Reference proteome</keyword>
<dbReference type="KEGG" id="kme:H0A61_00442"/>
<feature type="transmembrane region" description="Helical" evidence="8">
    <location>
        <begin position="184"/>
        <end position="204"/>
    </location>
</feature>
<feature type="transmembrane region" description="Helical" evidence="8">
    <location>
        <begin position="312"/>
        <end position="332"/>
    </location>
</feature>
<evidence type="ECO:0000256" key="6">
    <source>
        <dbReference type="ARBA" id="ARBA00022989"/>
    </source>
</evidence>
<evidence type="ECO:0000313" key="10">
    <source>
        <dbReference type="Proteomes" id="UP000662904"/>
    </source>
</evidence>
<feature type="transmembrane region" description="Helical" evidence="8">
    <location>
        <begin position="270"/>
        <end position="291"/>
    </location>
</feature>
<evidence type="ECO:0000256" key="3">
    <source>
        <dbReference type="ARBA" id="ARBA00022448"/>
    </source>
</evidence>
<evidence type="ECO:0000313" key="9">
    <source>
        <dbReference type="EMBL" id="QSQ08122.1"/>
    </source>
</evidence>
<proteinExistence type="inferred from homology"/>
<dbReference type="Pfam" id="PF03845">
    <property type="entry name" value="Spore_permease"/>
    <property type="match status" value="1"/>
</dbReference>
<dbReference type="AlphaFoldDB" id="A0A8A0RJR5"/>
<gene>
    <name evidence="9" type="primary">yndE_3</name>
    <name evidence="9" type="ORF">H0A61_00442</name>
</gene>
<keyword evidence="3" id="KW-0813">Transport</keyword>
<organism evidence="9 10">
    <name type="scientific">Koleobacter methoxysyntrophicus</name>
    <dbReference type="NCBI Taxonomy" id="2751313"/>
    <lineage>
        <taxon>Bacteria</taxon>
        <taxon>Bacillati</taxon>
        <taxon>Bacillota</taxon>
        <taxon>Clostridia</taxon>
        <taxon>Koleobacterales</taxon>
        <taxon>Koleobacteraceae</taxon>
        <taxon>Koleobacter</taxon>
    </lineage>
</organism>
<feature type="transmembrane region" description="Helical" evidence="8">
    <location>
        <begin position="12"/>
        <end position="35"/>
    </location>
</feature>
<comment type="similarity">
    <text evidence="2">Belongs to the amino acid-polyamine-organocation (APC) superfamily. Spore germination protein (SGP) (TC 2.A.3.9) family.</text>
</comment>
<dbReference type="PANTHER" id="PTHR34975:SF2">
    <property type="entry name" value="SPORE GERMINATION PROTEIN A2"/>
    <property type="match status" value="1"/>
</dbReference>
<evidence type="ECO:0000256" key="1">
    <source>
        <dbReference type="ARBA" id="ARBA00004141"/>
    </source>
</evidence>
<dbReference type="InterPro" id="IPR004761">
    <property type="entry name" value="Spore_GerAB"/>
</dbReference>
<evidence type="ECO:0000256" key="5">
    <source>
        <dbReference type="ARBA" id="ARBA00022692"/>
    </source>
</evidence>
<name>A0A8A0RJR5_9FIRM</name>
<sequence>MIQQGKFGIHEAVSLVTIIIVTKVFFTSPALLIQFTGTANWYATLISAGTALFGFTFIYLLLKDYPGRNLIEIFEIVLGRYIGFIFSGIFSLWFIFIAAAFLREFAEVLRVYVLPLSPLSFIIGMFVFGTTILSFMGLESIVRFAKLSSPVIFIGYISVQFLSWENYEFHRIFPIYGYGIKTTLLHGIARSSAYGEAVILAVFAGSLQGVQHIKKAGYAAIFISGLLISSALLSFTLVFPYTTAQEITSLMYQMTRLIDYGRFVQRLDPIFFFIWNIGTFIAITALFYTGVNIYCHMFRIQDIKPVLIPSNIVLFAAAMIPKDMPIIIMGYVQGTRQYGWIIYFLMPLIVLIISRLRKKKIKKGAVQV</sequence>
<dbReference type="PANTHER" id="PTHR34975">
    <property type="entry name" value="SPORE GERMINATION PROTEIN A2"/>
    <property type="match status" value="1"/>
</dbReference>
<evidence type="ECO:0000256" key="4">
    <source>
        <dbReference type="ARBA" id="ARBA00022544"/>
    </source>
</evidence>
<dbReference type="EMBL" id="CP059066">
    <property type="protein sequence ID" value="QSQ08122.1"/>
    <property type="molecule type" value="Genomic_DNA"/>
</dbReference>
<dbReference type="GO" id="GO:0016020">
    <property type="term" value="C:membrane"/>
    <property type="evidence" value="ECO:0007669"/>
    <property type="project" value="UniProtKB-SubCell"/>
</dbReference>
<feature type="transmembrane region" description="Helical" evidence="8">
    <location>
        <begin position="82"/>
        <end position="102"/>
    </location>
</feature>
<keyword evidence="7 8" id="KW-0472">Membrane</keyword>
<feature type="transmembrane region" description="Helical" evidence="8">
    <location>
        <begin position="216"/>
        <end position="241"/>
    </location>
</feature>
<keyword evidence="5 8" id="KW-0812">Transmembrane</keyword>
<feature type="transmembrane region" description="Helical" evidence="8">
    <location>
        <begin position="147"/>
        <end position="164"/>
    </location>
</feature>
<evidence type="ECO:0000256" key="7">
    <source>
        <dbReference type="ARBA" id="ARBA00023136"/>
    </source>
</evidence>